<gene>
    <name evidence="8" type="ORF">Zmor_025018</name>
</gene>
<evidence type="ECO:0000256" key="4">
    <source>
        <dbReference type="ARBA" id="ARBA00023254"/>
    </source>
</evidence>
<dbReference type="GO" id="GO:0000795">
    <property type="term" value="C:synaptonemal complex"/>
    <property type="evidence" value="ECO:0007669"/>
    <property type="project" value="InterPro"/>
</dbReference>
<evidence type="ECO:0000256" key="3">
    <source>
        <dbReference type="ARBA" id="ARBA00022833"/>
    </source>
</evidence>
<dbReference type="Proteomes" id="UP001168821">
    <property type="component" value="Unassembled WGS sequence"/>
</dbReference>
<dbReference type="EMBL" id="JALNTZ010000008">
    <property type="protein sequence ID" value="KAJ3642215.1"/>
    <property type="molecule type" value="Genomic_DNA"/>
</dbReference>
<dbReference type="GO" id="GO:0016925">
    <property type="term" value="P:protein sumoylation"/>
    <property type="evidence" value="ECO:0007669"/>
    <property type="project" value="TreeGrafter"/>
</dbReference>
<evidence type="ECO:0000256" key="2">
    <source>
        <dbReference type="ARBA" id="ARBA00022771"/>
    </source>
</evidence>
<evidence type="ECO:0000256" key="5">
    <source>
        <dbReference type="PROSITE-ProRule" id="PRU00175"/>
    </source>
</evidence>
<proteinExistence type="predicted"/>
<dbReference type="Gene3D" id="3.30.40.10">
    <property type="entry name" value="Zinc/RING finger domain, C3HC4 (zinc finger)"/>
    <property type="match status" value="1"/>
</dbReference>
<keyword evidence="1" id="KW-0479">Metal-binding</keyword>
<feature type="region of interest" description="Disordered" evidence="6">
    <location>
        <begin position="170"/>
        <end position="232"/>
    </location>
</feature>
<dbReference type="GO" id="GO:0019789">
    <property type="term" value="F:SUMO transferase activity"/>
    <property type="evidence" value="ECO:0007669"/>
    <property type="project" value="InterPro"/>
</dbReference>
<dbReference type="InterPro" id="IPR017907">
    <property type="entry name" value="Znf_RING_CS"/>
</dbReference>
<accession>A0AA38M366</accession>
<dbReference type="GO" id="GO:0007131">
    <property type="term" value="P:reciprocal meiotic recombination"/>
    <property type="evidence" value="ECO:0007669"/>
    <property type="project" value="InterPro"/>
</dbReference>
<evidence type="ECO:0000313" key="8">
    <source>
        <dbReference type="EMBL" id="KAJ3642215.1"/>
    </source>
</evidence>
<dbReference type="GO" id="GO:0008270">
    <property type="term" value="F:zinc ion binding"/>
    <property type="evidence" value="ECO:0007669"/>
    <property type="project" value="UniProtKB-KW"/>
</dbReference>
<evidence type="ECO:0000256" key="1">
    <source>
        <dbReference type="ARBA" id="ARBA00022723"/>
    </source>
</evidence>
<dbReference type="AlphaFoldDB" id="A0AA38M366"/>
<dbReference type="PANTHER" id="PTHR22663:SF17">
    <property type="entry name" value="RING FINGER PROTEIN NARYA-RELATED"/>
    <property type="match status" value="1"/>
</dbReference>
<evidence type="ECO:0000259" key="7">
    <source>
        <dbReference type="PROSITE" id="PS50089"/>
    </source>
</evidence>
<dbReference type="PROSITE" id="PS00518">
    <property type="entry name" value="ZF_RING_1"/>
    <property type="match status" value="1"/>
</dbReference>
<dbReference type="InterPro" id="IPR042123">
    <property type="entry name" value="Zip3/RNF212-like"/>
</dbReference>
<feature type="domain" description="RING-type" evidence="7">
    <location>
        <begin position="7"/>
        <end position="47"/>
    </location>
</feature>
<dbReference type="InterPro" id="IPR001841">
    <property type="entry name" value="Znf_RING"/>
</dbReference>
<dbReference type="Pfam" id="PF14634">
    <property type="entry name" value="zf-RING_5"/>
    <property type="match status" value="1"/>
</dbReference>
<feature type="compositionally biased region" description="Low complexity" evidence="6">
    <location>
        <begin position="184"/>
        <end position="195"/>
    </location>
</feature>
<comment type="caution">
    <text evidence="8">The sequence shown here is derived from an EMBL/GenBank/DDBJ whole genome shotgun (WGS) entry which is preliminary data.</text>
</comment>
<protein>
    <recommendedName>
        <fullName evidence="7">RING-type domain-containing protein</fullName>
    </recommendedName>
</protein>
<keyword evidence="4" id="KW-0469">Meiosis</keyword>
<dbReference type="PANTHER" id="PTHR22663">
    <property type="entry name" value="RING FINGER PROTEIN NARYA-RELATED"/>
    <property type="match status" value="1"/>
</dbReference>
<evidence type="ECO:0000256" key="6">
    <source>
        <dbReference type="SAM" id="MobiDB-lite"/>
    </source>
</evidence>
<keyword evidence="9" id="KW-1185">Reference proteome</keyword>
<keyword evidence="2 5" id="KW-0863">Zinc-finger</keyword>
<name>A0AA38M366_9CUCU</name>
<dbReference type="GO" id="GO:0007129">
    <property type="term" value="P:homologous chromosome pairing at meiosis"/>
    <property type="evidence" value="ECO:0007669"/>
    <property type="project" value="TreeGrafter"/>
</dbReference>
<organism evidence="8 9">
    <name type="scientific">Zophobas morio</name>
    <dbReference type="NCBI Taxonomy" id="2755281"/>
    <lineage>
        <taxon>Eukaryota</taxon>
        <taxon>Metazoa</taxon>
        <taxon>Ecdysozoa</taxon>
        <taxon>Arthropoda</taxon>
        <taxon>Hexapoda</taxon>
        <taxon>Insecta</taxon>
        <taxon>Pterygota</taxon>
        <taxon>Neoptera</taxon>
        <taxon>Endopterygota</taxon>
        <taxon>Coleoptera</taxon>
        <taxon>Polyphaga</taxon>
        <taxon>Cucujiformia</taxon>
        <taxon>Tenebrionidae</taxon>
        <taxon>Zophobas</taxon>
    </lineage>
</organism>
<evidence type="ECO:0000313" key="9">
    <source>
        <dbReference type="Proteomes" id="UP001168821"/>
    </source>
</evidence>
<reference evidence="8" key="1">
    <citation type="journal article" date="2023" name="G3 (Bethesda)">
        <title>Whole genome assemblies of Zophobas morio and Tenebrio molitor.</title>
        <authorList>
            <person name="Kaur S."/>
            <person name="Stinson S.A."/>
            <person name="diCenzo G.C."/>
        </authorList>
    </citation>
    <scope>NUCLEOTIDE SEQUENCE</scope>
    <source>
        <strain evidence="8">QUZm001</strain>
    </source>
</reference>
<feature type="compositionally biased region" description="Basic and acidic residues" evidence="6">
    <location>
        <begin position="221"/>
        <end position="232"/>
    </location>
</feature>
<dbReference type="InterPro" id="IPR013083">
    <property type="entry name" value="Znf_RING/FYVE/PHD"/>
</dbReference>
<dbReference type="PROSITE" id="PS50089">
    <property type="entry name" value="ZF_RING_2"/>
    <property type="match status" value="1"/>
</dbReference>
<keyword evidence="3" id="KW-0862">Zinc</keyword>
<dbReference type="SUPFAM" id="SSF57850">
    <property type="entry name" value="RING/U-box"/>
    <property type="match status" value="1"/>
</dbReference>
<sequence>MSDWVHCNKCCIKYGGQTSFFLVECGHIFCQRCVETIRTTRKCVLCNKSGNILPLNKDLEQSVLDFFLPMENIFRKGSEIYRFQLQQRTLLYQKLMDKYNYAKKEYMNCSTNNKHLQKENQMLRSMLRAGKNSQRFVTSTPVSQPSLSEGNVTFQNASLLSSIPAATRTPSAKMYPGYSKRSHLLSSGSSHGPSPAQRVPFGRQMEMPMVHRNPSMPTMRSLEELRRSGKSQ</sequence>